<dbReference type="GO" id="GO:0009297">
    <property type="term" value="P:pilus assembly"/>
    <property type="evidence" value="ECO:0007669"/>
    <property type="project" value="InterPro"/>
</dbReference>
<dbReference type="FunFam" id="2.60.40.3110:FF:000001">
    <property type="entry name" value="Putative fimbrial outer membrane usher"/>
    <property type="match status" value="1"/>
</dbReference>
<evidence type="ECO:0000256" key="5">
    <source>
        <dbReference type="ARBA" id="ARBA00022558"/>
    </source>
</evidence>
<evidence type="ECO:0000259" key="12">
    <source>
        <dbReference type="Pfam" id="PF13954"/>
    </source>
</evidence>
<dbReference type="Pfam" id="PF13953">
    <property type="entry name" value="PapC_C"/>
    <property type="match status" value="1"/>
</dbReference>
<dbReference type="Gene3D" id="2.60.40.2610">
    <property type="entry name" value="Outer membrane usher protein FimD, plug domain"/>
    <property type="match status" value="1"/>
</dbReference>
<dbReference type="SUPFAM" id="SSF141729">
    <property type="entry name" value="FimD N-terminal domain-like"/>
    <property type="match status" value="1"/>
</dbReference>
<dbReference type="Gene3D" id="3.10.20.410">
    <property type="match status" value="1"/>
</dbReference>
<reference evidence="13 14" key="1">
    <citation type="submission" date="2015-03" db="EMBL/GenBank/DDBJ databases">
        <authorList>
            <person name="Murphy D."/>
        </authorList>
    </citation>
    <scope>NUCLEOTIDE SEQUENCE [LARGE SCALE GENOMIC DNA]</scope>
    <source>
        <strain evidence="13 14">68/02</strain>
    </source>
</reference>
<keyword evidence="3 10" id="KW-0813">Transport</keyword>
<dbReference type="Pfam" id="PF00577">
    <property type="entry name" value="Usher"/>
    <property type="match status" value="1"/>
</dbReference>
<evidence type="ECO:0000256" key="10">
    <source>
        <dbReference type="RuleBase" id="RU003884"/>
    </source>
</evidence>
<dbReference type="AlphaFoldDB" id="A0A0U1HPV2"/>
<name>A0A0U1HPV2_YERRO</name>
<dbReference type="Gene3D" id="2.60.40.3110">
    <property type="match status" value="1"/>
</dbReference>
<dbReference type="Proteomes" id="UP000042054">
    <property type="component" value="Unassembled WGS sequence"/>
</dbReference>
<gene>
    <name evidence="13" type="primary">fimD_1</name>
    <name evidence="13" type="ORF">ERS008555_00811</name>
</gene>
<evidence type="ECO:0000256" key="4">
    <source>
        <dbReference type="ARBA" id="ARBA00022452"/>
    </source>
</evidence>
<evidence type="ECO:0000256" key="6">
    <source>
        <dbReference type="ARBA" id="ARBA00022692"/>
    </source>
</evidence>
<dbReference type="InterPro" id="IPR025885">
    <property type="entry name" value="PapC_N"/>
</dbReference>
<dbReference type="GO" id="GO:0015473">
    <property type="term" value="F:fimbrial usher porin activity"/>
    <property type="evidence" value="ECO:0007669"/>
    <property type="project" value="InterPro"/>
</dbReference>
<dbReference type="PANTHER" id="PTHR30451:SF21">
    <property type="entry name" value="FIMBRIAL USHER DOMAIN-CONTAINING PROTEIN YDET-RELATED"/>
    <property type="match status" value="1"/>
</dbReference>
<evidence type="ECO:0000256" key="1">
    <source>
        <dbReference type="ARBA" id="ARBA00004571"/>
    </source>
</evidence>
<accession>A0A0U1HPV2</accession>
<sequence length="850" mass="93206">MKNTHYNRKLSYLCLSKNNSLSFSMLISAIFISGTLSKMAQAEDYFNPNALDKRGMQDIADVDTLSVFSQPQGQLPGEYKVDIYINNDFIGLNSINFIAGNNGQLLPEVTKQQLIEWGVNPNSSSELIALADESSTTDISNYIHGSTTQFDFSQQKLLINIPQAAMKTTARGYVSPDLWDQGIPAFTLSYGFTGSKTWQDTQEDQHAEFLTLRSGLNIAAWRLRNYSVYSSNEGKQHWDTISTYLERDVAFLRSQMTLGITNSPGDIFESFQFTGARLASDESMLPYSLRGFAPVVRGIAQSNAKVTIRQSGSIIYQTYVPAGPFEITDLYPTSASGNLNVTVEELDGSTQTFVTPFSSVPIMQRDGQLKYSLSSGKYRASFPTTKEPNFVQSTLIYGLPWNTTLYGGGLYSNDYYALALGAGLNLGDAGAFSVDVTQSNTTLGEEKQSQYQGQSYRFQYAKNLLSSGTAITLAGYRYSTEGYYDFSEANDYYQPQARTNKRSRMQVNISQSLNNYGSIYLNGYQQDFWNYSGKEKTIGAGYNTSWNSVTYGVNYTYSSRPGNQRSNQIFAFNFSVPFDAFLPNSRVNTSMSSVNNGATNMQVGVSGNAMENALSYNVQQSYGNKGENGSANAAVAYKGRNGTVNSGYSYSGDSQRLNYGVQGGVVLHGDGVTLAQTLGETLAIVRAPEADDVVVQNASGVSTDAKGYAVVPYLTPYQRNRIQLGVDSLRDNVDLVNSSASVVPTRGAIVWADFKTQVGWRALIKLNLQGSTVPFGAIATLMTEDKLDSSNVSSGIVGDNSEVYLNGLPDKGRLLVIWGKRPEQQCEADFSLPKNKDISVLQIISECTIK</sequence>
<dbReference type="STRING" id="29485.CH64_614"/>
<dbReference type="InterPro" id="IPR000015">
    <property type="entry name" value="Fimb_usher"/>
</dbReference>
<evidence type="ECO:0000256" key="9">
    <source>
        <dbReference type="ARBA" id="ARBA00023237"/>
    </source>
</evidence>
<dbReference type="PROSITE" id="PS01151">
    <property type="entry name" value="FIMBRIAL_USHER"/>
    <property type="match status" value="1"/>
</dbReference>
<proteinExistence type="inferred from homology"/>
<dbReference type="EMBL" id="CTKE01000003">
    <property type="protein sequence ID" value="CQI88468.1"/>
    <property type="molecule type" value="Genomic_DNA"/>
</dbReference>
<comment type="similarity">
    <text evidence="2 10">Belongs to the fimbrial export usher family.</text>
</comment>
<keyword evidence="9 10" id="KW-0998">Cell outer membrane</keyword>
<feature type="domain" description="PapC-like C-terminal" evidence="11">
    <location>
        <begin position="763"/>
        <end position="834"/>
    </location>
</feature>
<comment type="subcellular location">
    <subcellularLocation>
        <location evidence="1 10">Cell outer membrane</location>
        <topology evidence="1 10">Multi-pass membrane protein</topology>
    </subcellularLocation>
</comment>
<evidence type="ECO:0000256" key="7">
    <source>
        <dbReference type="ARBA" id="ARBA00022729"/>
    </source>
</evidence>
<evidence type="ECO:0000256" key="3">
    <source>
        <dbReference type="ARBA" id="ARBA00022448"/>
    </source>
</evidence>
<dbReference type="InterPro" id="IPR042186">
    <property type="entry name" value="FimD_plug_dom"/>
</dbReference>
<dbReference type="Gene3D" id="2.60.40.2070">
    <property type="match status" value="1"/>
</dbReference>
<protein>
    <submittedName>
        <fullName evidence="13">Outer membrane usher protein</fullName>
    </submittedName>
</protein>
<evidence type="ECO:0000313" key="13">
    <source>
        <dbReference type="EMBL" id="CQI88468.1"/>
    </source>
</evidence>
<evidence type="ECO:0000256" key="2">
    <source>
        <dbReference type="ARBA" id="ARBA00008064"/>
    </source>
</evidence>
<dbReference type="Pfam" id="PF13954">
    <property type="entry name" value="PapC_N"/>
    <property type="match status" value="1"/>
</dbReference>
<dbReference type="GO" id="GO:0009279">
    <property type="term" value="C:cell outer membrane"/>
    <property type="evidence" value="ECO:0007669"/>
    <property type="project" value="UniProtKB-SubCell"/>
</dbReference>
<keyword evidence="5 10" id="KW-1029">Fimbrium biogenesis</keyword>
<dbReference type="RefSeq" id="WP_231586315.1">
    <property type="nucleotide sequence ID" value="NZ_CTKE01000003.1"/>
</dbReference>
<keyword evidence="4" id="KW-1134">Transmembrane beta strand</keyword>
<dbReference type="InterPro" id="IPR037224">
    <property type="entry name" value="PapC_N_sf"/>
</dbReference>
<organism evidence="13 14">
    <name type="scientific">Yersinia rohdei</name>
    <dbReference type="NCBI Taxonomy" id="29485"/>
    <lineage>
        <taxon>Bacteria</taxon>
        <taxon>Pseudomonadati</taxon>
        <taxon>Pseudomonadota</taxon>
        <taxon>Gammaproteobacteria</taxon>
        <taxon>Enterobacterales</taxon>
        <taxon>Yersiniaceae</taxon>
        <taxon>Yersinia</taxon>
    </lineage>
</organism>
<dbReference type="InterPro" id="IPR025949">
    <property type="entry name" value="PapC-like_C"/>
</dbReference>
<keyword evidence="6 10" id="KW-0812">Transmembrane</keyword>
<evidence type="ECO:0000256" key="8">
    <source>
        <dbReference type="ARBA" id="ARBA00023136"/>
    </source>
</evidence>
<evidence type="ECO:0000313" key="14">
    <source>
        <dbReference type="Proteomes" id="UP000042054"/>
    </source>
</evidence>
<evidence type="ECO:0000259" key="11">
    <source>
        <dbReference type="Pfam" id="PF13953"/>
    </source>
</evidence>
<dbReference type="InterPro" id="IPR043142">
    <property type="entry name" value="PapC-like_C_sf"/>
</dbReference>
<dbReference type="InterPro" id="IPR018030">
    <property type="entry name" value="Fimbrial_membr_usher_CS"/>
</dbReference>
<keyword evidence="7" id="KW-0732">Signal</keyword>
<keyword evidence="8 10" id="KW-0472">Membrane</keyword>
<dbReference type="PANTHER" id="PTHR30451">
    <property type="entry name" value="OUTER MEMBRANE USHER PROTEIN"/>
    <property type="match status" value="1"/>
</dbReference>
<dbReference type="FunFam" id="2.60.40.2610:FF:000001">
    <property type="entry name" value="Outer membrane fimbrial usher protein"/>
    <property type="match status" value="1"/>
</dbReference>
<feature type="domain" description="PapC N-terminal" evidence="12">
    <location>
        <begin position="45"/>
        <end position="193"/>
    </location>
</feature>